<dbReference type="PANTHER" id="PTHR23522:SF10">
    <property type="entry name" value="3-PHENYLPROPIONIC ACID TRANSPORTER-RELATED"/>
    <property type="match status" value="1"/>
</dbReference>
<dbReference type="NCBIfam" id="NF037955">
    <property type="entry name" value="mfs"/>
    <property type="match status" value="1"/>
</dbReference>
<evidence type="ECO:0000256" key="3">
    <source>
        <dbReference type="ARBA" id="ARBA00022475"/>
    </source>
</evidence>
<keyword evidence="5 8" id="KW-0812">Transmembrane</keyword>
<feature type="domain" description="Major facilitator superfamily associated" evidence="9">
    <location>
        <begin position="19"/>
        <end position="355"/>
    </location>
</feature>
<keyword evidence="4" id="KW-0997">Cell inner membrane</keyword>
<dbReference type="STRING" id="1280952.HJA_02100"/>
<comment type="subcellular location">
    <subcellularLocation>
        <location evidence="1">Cell inner membrane</location>
        <topology evidence="1">Multi-pass membrane protein</topology>
    </subcellularLocation>
</comment>
<sequence>MRLNDAWLASLSAGAVNLVLGANLPYLPVWMEKAGGMSGAEIAGAGTLAALIRIFAGPLAAGRAQSHGLRATLAGTMAVCLAGYALLFPDLPQAAAFLVCVAIYSATNVSGPLFEAVLIYGTRNARPDYGQGRAIASLAFVVANLAGGAVLSAFGPDGILVYLLSAALLATIAPLFTRQGARQVLPKRTVLSTFAEGFSLYRLPALFAFILAAALIQASHGVYYAFSSVIWVSQGISGSSIGALWAVGVVTEIGLLLLSGRLLRGFSAVNLLWLGGLGAMVRWTAAGFVLPVAFAAMFQTLHAASFALTHLATMRFLQQALPDERLPLAYAVNGALVFGPILALSTFLSGLAYDALAPGGAEAQTHIYWLMVIAAGAGLAVAAVTRPAPAIVASSIEDDA</sequence>
<feature type="transmembrane region" description="Helical" evidence="8">
    <location>
        <begin position="94"/>
        <end position="122"/>
    </location>
</feature>
<feature type="transmembrane region" description="Helical" evidence="8">
    <location>
        <begin position="37"/>
        <end position="56"/>
    </location>
</feature>
<keyword evidence="3" id="KW-1003">Cell membrane</keyword>
<evidence type="ECO:0000256" key="2">
    <source>
        <dbReference type="ARBA" id="ARBA00022448"/>
    </source>
</evidence>
<dbReference type="InterPro" id="IPR026032">
    <property type="entry name" value="HcaT-like"/>
</dbReference>
<dbReference type="AlphaFoldDB" id="A0A059FL02"/>
<dbReference type="GO" id="GO:0005886">
    <property type="term" value="C:plasma membrane"/>
    <property type="evidence" value="ECO:0007669"/>
    <property type="project" value="UniProtKB-SubCell"/>
</dbReference>
<feature type="transmembrane region" description="Helical" evidence="8">
    <location>
        <begin position="236"/>
        <end position="258"/>
    </location>
</feature>
<dbReference type="GO" id="GO:0015528">
    <property type="term" value="F:lactose:proton symporter activity"/>
    <property type="evidence" value="ECO:0007669"/>
    <property type="project" value="TreeGrafter"/>
</dbReference>
<dbReference type="OrthoDB" id="9150135at2"/>
<dbReference type="eggNOG" id="COG2814">
    <property type="taxonomic scope" value="Bacteria"/>
</dbReference>
<keyword evidence="2" id="KW-0813">Transport</keyword>
<evidence type="ECO:0000313" key="10">
    <source>
        <dbReference type="EMBL" id="KCZ91292.1"/>
    </source>
</evidence>
<dbReference type="PANTHER" id="PTHR23522">
    <property type="entry name" value="BLL5896 PROTEIN"/>
    <property type="match status" value="1"/>
</dbReference>
<accession>A0A059FL02</accession>
<evidence type="ECO:0000256" key="6">
    <source>
        <dbReference type="ARBA" id="ARBA00022989"/>
    </source>
</evidence>
<reference evidence="10 11" key="1">
    <citation type="journal article" date="2014" name="Antonie Van Leeuwenhoek">
        <title>Hyphomonas beringensis sp. nov. and Hyphomonas chukchiensis sp. nov., isolated from surface seawater of the Bering Sea and Chukchi Sea.</title>
        <authorList>
            <person name="Li C."/>
            <person name="Lai Q."/>
            <person name="Li G."/>
            <person name="Dong C."/>
            <person name="Wang J."/>
            <person name="Liao Y."/>
            <person name="Shao Z."/>
        </authorList>
    </citation>
    <scope>NUCLEOTIDE SEQUENCE [LARGE SCALE GENOMIC DNA]</scope>
    <source>
        <strain evidence="10 11">VP2</strain>
    </source>
</reference>
<keyword evidence="7 8" id="KW-0472">Membrane</keyword>
<keyword evidence="11" id="KW-1185">Reference proteome</keyword>
<dbReference type="SUPFAM" id="SSF103473">
    <property type="entry name" value="MFS general substrate transporter"/>
    <property type="match status" value="1"/>
</dbReference>
<dbReference type="InterPro" id="IPR036259">
    <property type="entry name" value="MFS_trans_sf"/>
</dbReference>
<evidence type="ECO:0000256" key="1">
    <source>
        <dbReference type="ARBA" id="ARBA00004429"/>
    </source>
</evidence>
<proteinExistence type="predicted"/>
<comment type="caution">
    <text evidence="10">The sequence shown here is derived from an EMBL/GenBank/DDBJ whole genome shotgun (WGS) entry which is preliminary data.</text>
</comment>
<feature type="transmembrane region" description="Helical" evidence="8">
    <location>
        <begin position="159"/>
        <end position="177"/>
    </location>
</feature>
<dbReference type="RefSeq" id="WP_035577520.1">
    <property type="nucleotide sequence ID" value="NZ_ARYJ01000001.1"/>
</dbReference>
<feature type="transmembrane region" description="Helical" evidence="8">
    <location>
        <begin position="134"/>
        <end position="153"/>
    </location>
</feature>
<feature type="transmembrane region" description="Helical" evidence="8">
    <location>
        <begin position="68"/>
        <end position="88"/>
    </location>
</feature>
<dbReference type="PIRSF" id="PIRSF004925">
    <property type="entry name" value="HcaT"/>
    <property type="match status" value="1"/>
</dbReference>
<feature type="transmembrane region" description="Helical" evidence="8">
    <location>
        <begin position="296"/>
        <end position="316"/>
    </location>
</feature>
<keyword evidence="6 8" id="KW-1133">Transmembrane helix</keyword>
<dbReference type="EMBL" id="ARYJ01000001">
    <property type="protein sequence ID" value="KCZ91292.1"/>
    <property type="molecule type" value="Genomic_DNA"/>
</dbReference>
<gene>
    <name evidence="10" type="ORF">HJA_02100</name>
</gene>
<dbReference type="Pfam" id="PF12832">
    <property type="entry name" value="MFS_1_like"/>
    <property type="match status" value="1"/>
</dbReference>
<feature type="transmembrane region" description="Helical" evidence="8">
    <location>
        <begin position="270"/>
        <end position="290"/>
    </location>
</feature>
<evidence type="ECO:0000313" key="11">
    <source>
        <dbReference type="Proteomes" id="UP000024816"/>
    </source>
</evidence>
<evidence type="ECO:0000259" key="9">
    <source>
        <dbReference type="Pfam" id="PF12832"/>
    </source>
</evidence>
<evidence type="ECO:0000256" key="4">
    <source>
        <dbReference type="ARBA" id="ARBA00022519"/>
    </source>
</evidence>
<evidence type="ECO:0000256" key="5">
    <source>
        <dbReference type="ARBA" id="ARBA00022692"/>
    </source>
</evidence>
<dbReference type="Gene3D" id="1.20.1250.20">
    <property type="entry name" value="MFS general substrate transporter like domains"/>
    <property type="match status" value="2"/>
</dbReference>
<evidence type="ECO:0000256" key="7">
    <source>
        <dbReference type="ARBA" id="ARBA00023136"/>
    </source>
</evidence>
<protein>
    <recommendedName>
        <fullName evidence="9">Major facilitator superfamily associated domain-containing protein</fullName>
    </recommendedName>
</protein>
<dbReference type="Proteomes" id="UP000024816">
    <property type="component" value="Unassembled WGS sequence"/>
</dbReference>
<name>A0A059FL02_9PROT</name>
<evidence type="ECO:0000256" key="8">
    <source>
        <dbReference type="SAM" id="Phobius"/>
    </source>
</evidence>
<organism evidence="10 11">
    <name type="scientific">Hyphomonas jannaschiana VP2</name>
    <dbReference type="NCBI Taxonomy" id="1280952"/>
    <lineage>
        <taxon>Bacteria</taxon>
        <taxon>Pseudomonadati</taxon>
        <taxon>Pseudomonadota</taxon>
        <taxon>Alphaproteobacteria</taxon>
        <taxon>Hyphomonadales</taxon>
        <taxon>Hyphomonadaceae</taxon>
        <taxon>Hyphomonas</taxon>
    </lineage>
</organism>
<dbReference type="GO" id="GO:0030395">
    <property type="term" value="F:lactose binding"/>
    <property type="evidence" value="ECO:0007669"/>
    <property type="project" value="TreeGrafter"/>
</dbReference>
<feature type="transmembrane region" description="Helical" evidence="8">
    <location>
        <begin position="198"/>
        <end position="216"/>
    </location>
</feature>
<feature type="transmembrane region" description="Helical" evidence="8">
    <location>
        <begin position="367"/>
        <end position="385"/>
    </location>
</feature>
<dbReference type="PATRIC" id="fig|1280952.3.peg.426"/>
<dbReference type="InterPro" id="IPR024989">
    <property type="entry name" value="MFS_assoc_dom"/>
</dbReference>
<feature type="transmembrane region" description="Helical" evidence="8">
    <location>
        <begin position="328"/>
        <end position="347"/>
    </location>
</feature>